<comment type="similarity">
    <text evidence="7">Belongs to the mitochondrial carrier (TC 2.A.29) family.</text>
</comment>
<dbReference type="AlphaFoldDB" id="A0A8J5X7Y4"/>
<dbReference type="OMA" id="VYERMKW"/>
<dbReference type="Pfam" id="PF00153">
    <property type="entry name" value="Mito_carr"/>
    <property type="match status" value="4"/>
</dbReference>
<feature type="repeat" description="Solcar" evidence="6">
    <location>
        <begin position="145"/>
        <end position="210"/>
    </location>
</feature>
<evidence type="ECO:0000256" key="7">
    <source>
        <dbReference type="RuleBase" id="RU000488"/>
    </source>
</evidence>
<dbReference type="OrthoDB" id="270584at2759"/>
<name>A0A8J5X7Y4_DIALT</name>
<protein>
    <submittedName>
        <fullName evidence="8">Uncharacterized protein</fullName>
    </submittedName>
</protein>
<dbReference type="PRINTS" id="PR00926">
    <property type="entry name" value="MITOCARRIER"/>
</dbReference>
<comment type="subcellular location">
    <subcellularLocation>
        <location evidence="1">Membrane</location>
        <topology evidence="1">Multi-pass membrane protein</topology>
    </subcellularLocation>
</comment>
<comment type="caution">
    <text evidence="8">The sequence shown here is derived from an EMBL/GenBank/DDBJ whole genome shotgun (WGS) entry which is preliminary data.</text>
</comment>
<evidence type="ECO:0000256" key="3">
    <source>
        <dbReference type="ARBA" id="ARBA00022692"/>
    </source>
</evidence>
<gene>
    <name evidence="8" type="ORF">KFE25_001037</name>
</gene>
<dbReference type="PROSITE" id="PS50920">
    <property type="entry name" value="SOLCAR"/>
    <property type="match status" value="3"/>
</dbReference>
<keyword evidence="9" id="KW-1185">Reference proteome</keyword>
<dbReference type="InterPro" id="IPR018108">
    <property type="entry name" value="MCP_transmembrane"/>
</dbReference>
<dbReference type="InterPro" id="IPR002067">
    <property type="entry name" value="MCP"/>
</dbReference>
<evidence type="ECO:0000313" key="9">
    <source>
        <dbReference type="Proteomes" id="UP000751190"/>
    </source>
</evidence>
<dbReference type="GO" id="GO:0055085">
    <property type="term" value="P:transmembrane transport"/>
    <property type="evidence" value="ECO:0007669"/>
    <property type="project" value="InterPro"/>
</dbReference>
<dbReference type="GO" id="GO:0016020">
    <property type="term" value="C:membrane"/>
    <property type="evidence" value="ECO:0007669"/>
    <property type="project" value="UniProtKB-SubCell"/>
</dbReference>
<feature type="repeat" description="Solcar" evidence="6">
    <location>
        <begin position="220"/>
        <end position="312"/>
    </location>
</feature>
<evidence type="ECO:0000256" key="2">
    <source>
        <dbReference type="ARBA" id="ARBA00022448"/>
    </source>
</evidence>
<dbReference type="EMBL" id="JAGTXO010000075">
    <property type="protein sequence ID" value="KAG8457300.1"/>
    <property type="molecule type" value="Genomic_DNA"/>
</dbReference>
<proteinExistence type="inferred from homology"/>
<dbReference type="Proteomes" id="UP000751190">
    <property type="component" value="Unassembled WGS sequence"/>
</dbReference>
<evidence type="ECO:0000256" key="5">
    <source>
        <dbReference type="ARBA" id="ARBA00023136"/>
    </source>
</evidence>
<keyword evidence="3 6" id="KW-0812">Transmembrane</keyword>
<sequence length="331" mass="36235">MERGPRASAARPPDSEPATAARALASARELLDDRVVEPLLRTHAARVLIAGGVAGLVSRTVVAPLERTKILFQVQGLSVSPPGQPLRYRSVAQSLRAILEKEGLRGWFKGNGANCVRIIPMSALQFYAFDVLTQQITESGSSSALTPLQRLWAGALAGAFAQTITYPLDFMRARLTEGVRSLYRGLVPSLVGIMPYVGVDFMVYGTLREWLPRDAATGEPGTGAKLMAGAVAGAAGQTVAYPLDTVRRQLQVQDVKVKYPDVPKYRGLVDCFFGIVRRDGMRGLYRGIWPNYLKVAPSISIQFVIFEHMCKSLAATRERIDERRAARRQHA</sequence>
<keyword evidence="5 6" id="KW-0472">Membrane</keyword>
<reference evidence="8" key="1">
    <citation type="submission" date="2021-05" db="EMBL/GenBank/DDBJ databases">
        <title>The genome of the haptophyte Pavlova lutheri (Diacronema luteri, Pavlovales) - a model for lipid biosynthesis in eukaryotic algae.</title>
        <authorList>
            <person name="Hulatt C.J."/>
            <person name="Posewitz M.C."/>
        </authorList>
    </citation>
    <scope>NUCLEOTIDE SEQUENCE</scope>
    <source>
        <strain evidence="8">NIVA-4/92</strain>
    </source>
</reference>
<dbReference type="InterPro" id="IPR023395">
    <property type="entry name" value="MCP_dom_sf"/>
</dbReference>
<evidence type="ECO:0000256" key="6">
    <source>
        <dbReference type="PROSITE-ProRule" id="PRU00282"/>
    </source>
</evidence>
<dbReference type="Gene3D" id="1.50.40.10">
    <property type="entry name" value="Mitochondrial carrier domain"/>
    <property type="match status" value="2"/>
</dbReference>
<keyword evidence="4" id="KW-0677">Repeat</keyword>
<organism evidence="8 9">
    <name type="scientific">Diacronema lutheri</name>
    <name type="common">Unicellular marine alga</name>
    <name type="synonym">Monochrysis lutheri</name>
    <dbReference type="NCBI Taxonomy" id="2081491"/>
    <lineage>
        <taxon>Eukaryota</taxon>
        <taxon>Haptista</taxon>
        <taxon>Haptophyta</taxon>
        <taxon>Pavlovophyceae</taxon>
        <taxon>Pavlovales</taxon>
        <taxon>Pavlovaceae</taxon>
        <taxon>Diacronema</taxon>
    </lineage>
</organism>
<feature type="repeat" description="Solcar" evidence="6">
    <location>
        <begin position="42"/>
        <end position="135"/>
    </location>
</feature>
<evidence type="ECO:0000313" key="8">
    <source>
        <dbReference type="EMBL" id="KAG8457300.1"/>
    </source>
</evidence>
<evidence type="ECO:0000256" key="4">
    <source>
        <dbReference type="ARBA" id="ARBA00022737"/>
    </source>
</evidence>
<keyword evidence="2 7" id="KW-0813">Transport</keyword>
<dbReference type="PANTHER" id="PTHR24089">
    <property type="entry name" value="SOLUTE CARRIER FAMILY 25"/>
    <property type="match status" value="1"/>
</dbReference>
<dbReference type="SUPFAM" id="SSF103506">
    <property type="entry name" value="Mitochondrial carrier"/>
    <property type="match status" value="1"/>
</dbReference>
<accession>A0A8J5X7Y4</accession>
<evidence type="ECO:0000256" key="1">
    <source>
        <dbReference type="ARBA" id="ARBA00004141"/>
    </source>
</evidence>